<reference evidence="9" key="1">
    <citation type="submission" date="2016-12" db="EMBL/GenBank/DDBJ databases">
        <title>Draft genome of Streptococcus lactarius CCUG 66490T type strain.</title>
        <authorList>
            <person name="Salva-Serra F."/>
            <person name="Engstrom-Jakobsson H."/>
            <person name="Thorell K."/>
            <person name="Gomila M."/>
            <person name="Gonzales-Siles L."/>
            <person name="Busquets A."/>
            <person name="Jaen-Luchoro D."/>
            <person name="Karlsson R."/>
            <person name="Kristiansson E."/>
            <person name="Moore E."/>
        </authorList>
    </citation>
    <scope>NUCLEOTIDE SEQUENCE</scope>
    <source>
        <strain evidence="9">CCUG 66490</strain>
    </source>
</reference>
<keyword evidence="11" id="KW-1185">Reference proteome</keyword>
<evidence type="ECO:0000256" key="7">
    <source>
        <dbReference type="RuleBase" id="RU003512"/>
    </source>
</evidence>
<evidence type="ECO:0000256" key="5">
    <source>
        <dbReference type="ARBA" id="ARBA00022906"/>
    </source>
</evidence>
<dbReference type="InterPro" id="IPR006127">
    <property type="entry name" value="ZnuA-like"/>
</dbReference>
<keyword evidence="4" id="KW-0862">Zinc</keyword>
<dbReference type="InterPro" id="IPR015304">
    <property type="entry name" value="ZinT_dom"/>
</dbReference>
<evidence type="ECO:0000313" key="12">
    <source>
        <dbReference type="Proteomes" id="UP001138780"/>
    </source>
</evidence>
<proteinExistence type="inferred from homology"/>
<evidence type="ECO:0000256" key="2">
    <source>
        <dbReference type="ARBA" id="ARBA00022448"/>
    </source>
</evidence>
<name>A0A9X0WPE8_9STRE</name>
<dbReference type="AlphaFoldDB" id="A0A9X0WPE8"/>
<dbReference type="InterPro" id="IPR050492">
    <property type="entry name" value="Bact_metal-bind_prot9"/>
</dbReference>
<dbReference type="EMBL" id="MRXX01000008">
    <property type="protein sequence ID" value="MBK4779847.1"/>
    <property type="molecule type" value="Genomic_DNA"/>
</dbReference>
<evidence type="ECO:0000256" key="1">
    <source>
        <dbReference type="ARBA" id="ARBA00011028"/>
    </source>
</evidence>
<keyword evidence="2 7" id="KW-0813">Transport</keyword>
<dbReference type="PANTHER" id="PTHR42953:SF3">
    <property type="entry name" value="HIGH-AFFINITY ZINC UPTAKE SYSTEM PROTEIN ZNUA"/>
    <property type="match status" value="1"/>
</dbReference>
<dbReference type="EMBL" id="CP072329">
    <property type="protein sequence ID" value="QUB39071.1"/>
    <property type="molecule type" value="Genomic_DNA"/>
</dbReference>
<gene>
    <name evidence="9" type="ORF">BTU61_06530</name>
    <name evidence="10" type="ORF">J4854_01040</name>
</gene>
<evidence type="ECO:0000313" key="10">
    <source>
        <dbReference type="EMBL" id="QUB39071.1"/>
    </source>
</evidence>
<keyword evidence="5" id="KW-0864">Zinc transport</keyword>
<dbReference type="RefSeq" id="WP_200772846.1">
    <property type="nucleotide sequence ID" value="NZ_CP072329.1"/>
</dbReference>
<dbReference type="Gene3D" id="3.40.50.1980">
    <property type="entry name" value="Nitrogenase molybdenum iron protein domain"/>
    <property type="match status" value="2"/>
</dbReference>
<reference evidence="10 11" key="2">
    <citation type="submission" date="2021-03" db="EMBL/GenBank/DDBJ databases">
        <title>Human Oral Microbial Genomes.</title>
        <authorList>
            <person name="Johnston C.D."/>
            <person name="Chen T."/>
            <person name="Dewhirst F.E."/>
        </authorList>
    </citation>
    <scope>NUCLEOTIDE SEQUENCE [LARGE SCALE GENOMIC DNA]</scope>
    <source>
        <strain evidence="10 11">CCUG 66490</strain>
    </source>
</reference>
<dbReference type="InterPro" id="IPR006128">
    <property type="entry name" value="Lipoprotein_PsaA-like"/>
</dbReference>
<evidence type="ECO:0000259" key="8">
    <source>
        <dbReference type="Pfam" id="PF09223"/>
    </source>
</evidence>
<evidence type="ECO:0000256" key="6">
    <source>
        <dbReference type="ARBA" id="ARBA00023065"/>
    </source>
</evidence>
<evidence type="ECO:0000313" key="9">
    <source>
        <dbReference type="EMBL" id="MBK4779847.1"/>
    </source>
</evidence>
<accession>A0A9X0WPE8</accession>
<dbReference type="PANTHER" id="PTHR42953">
    <property type="entry name" value="HIGH-AFFINITY ZINC UPTAKE SYSTEM PROTEIN ZNUA-RELATED"/>
    <property type="match status" value="1"/>
</dbReference>
<dbReference type="CDD" id="cd01017">
    <property type="entry name" value="AdcA"/>
    <property type="match status" value="1"/>
</dbReference>
<dbReference type="Proteomes" id="UP000676511">
    <property type="component" value="Chromosome"/>
</dbReference>
<evidence type="ECO:0000256" key="4">
    <source>
        <dbReference type="ARBA" id="ARBA00022833"/>
    </source>
</evidence>
<protein>
    <submittedName>
        <fullName evidence="9">Zinc ABC transporter substrate-binding protein AdcA</fullName>
    </submittedName>
</protein>
<dbReference type="SUPFAM" id="SSF53807">
    <property type="entry name" value="Helical backbone' metal receptor"/>
    <property type="match status" value="1"/>
</dbReference>
<dbReference type="Proteomes" id="UP001138780">
    <property type="component" value="Unassembled WGS sequence"/>
</dbReference>
<dbReference type="Gene3D" id="2.40.128.20">
    <property type="match status" value="1"/>
</dbReference>
<dbReference type="PRINTS" id="PR00691">
    <property type="entry name" value="ADHESINB"/>
</dbReference>
<comment type="similarity">
    <text evidence="1 7">Belongs to the bacterial solute-binding protein 9 family.</text>
</comment>
<evidence type="ECO:0000256" key="3">
    <source>
        <dbReference type="ARBA" id="ARBA00022729"/>
    </source>
</evidence>
<dbReference type="Pfam" id="PF01297">
    <property type="entry name" value="ZnuA"/>
    <property type="match status" value="1"/>
</dbReference>
<dbReference type="InterPro" id="IPR012674">
    <property type="entry name" value="Calycin"/>
</dbReference>
<feature type="domain" description="ZinT" evidence="8">
    <location>
        <begin position="322"/>
        <end position="501"/>
    </location>
</feature>
<keyword evidence="6" id="KW-0406">Ion transport</keyword>
<dbReference type="GO" id="GO:0008270">
    <property type="term" value="F:zinc ion binding"/>
    <property type="evidence" value="ECO:0007669"/>
    <property type="project" value="InterPro"/>
</dbReference>
<dbReference type="PRINTS" id="PR00690">
    <property type="entry name" value="ADHESNFAMILY"/>
</dbReference>
<sequence>MKYKKIGLMLLVAFVLILTACGKSQSKNGKLKVMTTFYPVYDFTKNIVGDEGTVDLLIGAGSEPHEYELSAKGRAMIQDSDVFVYENENMETWVPNLLKSMKDKKTKAIDATKGMVLLPGLEEEHEHKGGEEHHHEYDPHLWLSPHRAMKMVESIRDQLVAAYPDKKKTFEKNAQAYLKKLQALDQAYQDGLKDAKQKNFVTQHAAFRYLALDYGLNQVAISGLSPDSEPSAARLRELTEYIKKNEIKVIYFEENASKSLAKTLSSEAGVELAVLNPLESLTDQEMKDGEDYVSVMKENLKALEKTTSQAGKDIQPEHEEDTKTVQKGYFEDSQVKDRSLANYAGDWKSVYPYLQDGTLDQVFDYKAKLNPTMTAAEYKEYYTKGYQTDIDRIKIDKDSMEFYQKGSSKKYTYKYVGKHILTYKKGNRGVRYLFEAKESDAGDFKYVQFSDHEITPVKAAHFHIFHGGKSQEALYDELENWPTYYPSNLSGLEVAQEMVAHS</sequence>
<dbReference type="GO" id="GO:0007155">
    <property type="term" value="P:cell adhesion"/>
    <property type="evidence" value="ECO:0007669"/>
    <property type="project" value="InterPro"/>
</dbReference>
<dbReference type="PROSITE" id="PS51257">
    <property type="entry name" value="PROKAR_LIPOPROTEIN"/>
    <property type="match status" value="1"/>
</dbReference>
<organism evidence="9 12">
    <name type="scientific">Streptococcus lactarius</name>
    <dbReference type="NCBI Taxonomy" id="684066"/>
    <lineage>
        <taxon>Bacteria</taxon>
        <taxon>Bacillati</taxon>
        <taxon>Bacillota</taxon>
        <taxon>Bacilli</taxon>
        <taxon>Lactobacillales</taxon>
        <taxon>Streptococcaceae</taxon>
        <taxon>Streptococcus</taxon>
    </lineage>
</organism>
<evidence type="ECO:0000313" key="11">
    <source>
        <dbReference type="Proteomes" id="UP000676511"/>
    </source>
</evidence>
<dbReference type="GO" id="GO:0006829">
    <property type="term" value="P:zinc ion transport"/>
    <property type="evidence" value="ECO:0007669"/>
    <property type="project" value="UniProtKB-KW"/>
</dbReference>
<dbReference type="SUPFAM" id="SSF50814">
    <property type="entry name" value="Lipocalins"/>
    <property type="match status" value="1"/>
</dbReference>
<dbReference type="InterPro" id="IPR006129">
    <property type="entry name" value="AdhesinB"/>
</dbReference>
<dbReference type="Pfam" id="PF09223">
    <property type="entry name" value="ZinT"/>
    <property type="match status" value="1"/>
</dbReference>
<keyword evidence="3" id="KW-0732">Signal</keyword>